<feature type="transmembrane region" description="Helical" evidence="2">
    <location>
        <begin position="388"/>
        <end position="408"/>
    </location>
</feature>
<feature type="transmembrane region" description="Helical" evidence="2">
    <location>
        <begin position="38"/>
        <end position="56"/>
    </location>
</feature>
<name>A0A7Z8K1C3_9CELL</name>
<dbReference type="EMBL" id="SZYE01000068">
    <property type="protein sequence ID" value="TKR23670.1"/>
    <property type="molecule type" value="Genomic_DNA"/>
</dbReference>
<feature type="transmembrane region" description="Helical" evidence="2">
    <location>
        <begin position="452"/>
        <end position="474"/>
    </location>
</feature>
<keyword evidence="2" id="KW-0472">Membrane</keyword>
<comment type="caution">
    <text evidence="3">The sequence shown here is derived from an EMBL/GenBank/DDBJ whole genome shotgun (WGS) entry which is preliminary data.</text>
</comment>
<dbReference type="AlphaFoldDB" id="A0A7Z8K1C3"/>
<evidence type="ECO:0000256" key="1">
    <source>
        <dbReference type="SAM" id="MobiDB-lite"/>
    </source>
</evidence>
<dbReference type="InterPro" id="IPR018674">
    <property type="entry name" value="DUF2142_membrane"/>
</dbReference>
<feature type="transmembrane region" description="Helical" evidence="2">
    <location>
        <begin position="162"/>
        <end position="182"/>
    </location>
</feature>
<reference evidence="3 4" key="1">
    <citation type="submission" date="2019-05" db="EMBL/GenBank/DDBJ databases">
        <title>Genome sequence of Cellulomonas hominis strain CS1.</title>
        <authorList>
            <person name="Belmont J."/>
            <person name="Maclea K.S."/>
        </authorList>
    </citation>
    <scope>NUCLEOTIDE SEQUENCE [LARGE SCALE GENOMIC DNA]</scope>
    <source>
        <strain evidence="3 4">CS1</strain>
    </source>
</reference>
<feature type="transmembrane region" description="Helical" evidence="2">
    <location>
        <begin position="420"/>
        <end position="440"/>
    </location>
</feature>
<evidence type="ECO:0000256" key="2">
    <source>
        <dbReference type="SAM" id="Phobius"/>
    </source>
</evidence>
<feature type="transmembrane region" description="Helical" evidence="2">
    <location>
        <begin position="294"/>
        <end position="313"/>
    </location>
</feature>
<feature type="transmembrane region" description="Helical" evidence="2">
    <location>
        <begin position="494"/>
        <end position="514"/>
    </location>
</feature>
<protein>
    <submittedName>
        <fullName evidence="3">DUF2142 domain-containing protein</fullName>
    </submittedName>
</protein>
<feature type="transmembrane region" description="Helical" evidence="2">
    <location>
        <begin position="361"/>
        <end position="381"/>
    </location>
</feature>
<feature type="region of interest" description="Disordered" evidence="1">
    <location>
        <begin position="522"/>
        <end position="553"/>
    </location>
</feature>
<feature type="region of interest" description="Disordered" evidence="1">
    <location>
        <begin position="1"/>
        <end position="32"/>
    </location>
</feature>
<organism evidence="3 4">
    <name type="scientific">Cellulomonas hominis</name>
    <dbReference type="NCBI Taxonomy" id="156981"/>
    <lineage>
        <taxon>Bacteria</taxon>
        <taxon>Bacillati</taxon>
        <taxon>Actinomycetota</taxon>
        <taxon>Actinomycetes</taxon>
        <taxon>Micrococcales</taxon>
        <taxon>Cellulomonadaceae</taxon>
        <taxon>Cellulomonas</taxon>
    </lineage>
</organism>
<feature type="transmembrane region" description="Helical" evidence="2">
    <location>
        <begin position="243"/>
        <end position="260"/>
    </location>
</feature>
<proteinExistence type="predicted"/>
<dbReference type="Proteomes" id="UP000308121">
    <property type="component" value="Unassembled WGS sequence"/>
</dbReference>
<keyword evidence="2" id="KW-0812">Transmembrane</keyword>
<gene>
    <name evidence="3" type="ORF">FA014_10020</name>
</gene>
<dbReference type="RefSeq" id="WP_154729545.1">
    <property type="nucleotide sequence ID" value="NZ_SZYE01000068.1"/>
</dbReference>
<evidence type="ECO:0000313" key="4">
    <source>
        <dbReference type="Proteomes" id="UP000308121"/>
    </source>
</evidence>
<feature type="transmembrane region" description="Helical" evidence="2">
    <location>
        <begin position="194"/>
        <end position="212"/>
    </location>
</feature>
<feature type="transmembrane region" description="Helical" evidence="2">
    <location>
        <begin position="218"/>
        <end position="236"/>
    </location>
</feature>
<dbReference type="Pfam" id="PF09913">
    <property type="entry name" value="DUF2142"/>
    <property type="match status" value="1"/>
</dbReference>
<sequence length="553" mass="58568">MTLPQPERADDGARTTLDPAGPGGDGAPGRTPPSPRKVYWLAFAVLMVLTSAWSLASPLAAGPDENAHMVKSAAVVRGDLHGDILAASPGSGVVTVPTIYGMMMGYPTCFVFRGDVPADCQPDLPAGQAAEAPTQAETWVIRNNPLYYAITGLPTLLPAGEYTLYLMRLVSAALCSAVLAWAFRSLAEITRRPLVIAGLVTAVTPMVVFLNSTVNPSALEISAALALWVAMLALVRAPDPARLVPRAAGIAVLAVLLGNARGTSPLYVAVIAVAVAVLVGPWRNFATAMLDRRTWPWLGVVVVGNLASLWWSMNAGTLEAGGADHPELGFLSTANRTFFDTGDFLIASIGRFGWTDTHLPMLAYLVYAALAGFPILLALCVGDRRTRVAMLGVLGVAVLLPVLVHAWQARNVGYIWTARYSMPLFVGVSVTAGFLCRDLLRPLPRWVGDRIAGSVAVLASIGMVIAFLTNLRRYVVGDGGSWRQIFSGEWQPPVPGLVLTLLVLAALGAGVWLLDRLVRSPEPAEPTVPEDALPPATPSVLFGDRSTPPTPAR</sequence>
<accession>A0A7Z8K1C3</accession>
<feature type="transmembrane region" description="Helical" evidence="2">
    <location>
        <begin position="266"/>
        <end position="282"/>
    </location>
</feature>
<dbReference type="OrthoDB" id="3218260at2"/>
<evidence type="ECO:0000313" key="3">
    <source>
        <dbReference type="EMBL" id="TKR23670.1"/>
    </source>
</evidence>
<keyword evidence="2" id="KW-1133">Transmembrane helix</keyword>